<keyword evidence="2" id="KW-1185">Reference proteome</keyword>
<dbReference type="EMBL" id="LT594323">
    <property type="protein sequence ID" value="SBT40466.1"/>
    <property type="molecule type" value="Genomic_DNA"/>
</dbReference>
<dbReference type="AlphaFoldDB" id="A0A1A8Z9D0"/>
<protein>
    <submittedName>
        <fullName evidence="1">Peptidase MA superfamily</fullName>
    </submittedName>
</protein>
<dbReference type="RefSeq" id="WP_091658936.1">
    <property type="nucleotide sequence ID" value="NZ_LT594323.1"/>
</dbReference>
<sequence>MEARSRRTRRRLWWAAALVVVVLAAGAVAALAYPSVAAATCPRCYGLEPVRDGLYAERGLSTADRQRLVETYQEAVRRVDGFYGGRRSKPVVLACVTAGCYRRIGGGGERGIAILDRAVLLSPRGIDPVIAAHELSHVEFHERLGSRREQVPQWFDEGLAVLVAGDARYLLPSTAGDRCRDSAPGPLPRTHPQWLAAATADEQVYARAACRVFRWTAARGGDRAVLDLVDRLRRGERFTDLVED</sequence>
<name>A0A1A8Z9D0_9ACTN</name>
<evidence type="ECO:0000313" key="1">
    <source>
        <dbReference type="EMBL" id="SBT40466.1"/>
    </source>
</evidence>
<dbReference type="OrthoDB" id="43895at2"/>
<dbReference type="InterPro" id="IPR006311">
    <property type="entry name" value="TAT_signal"/>
</dbReference>
<evidence type="ECO:0000313" key="2">
    <source>
        <dbReference type="Proteomes" id="UP000199385"/>
    </source>
</evidence>
<gene>
    <name evidence="1" type="ORF">GA0070611_1272</name>
</gene>
<dbReference type="PATRIC" id="fig|261654.4.peg.1292"/>
<dbReference type="PROSITE" id="PS51318">
    <property type="entry name" value="TAT"/>
    <property type="match status" value="1"/>
</dbReference>
<dbReference type="Proteomes" id="UP000199385">
    <property type="component" value="Chromosome I"/>
</dbReference>
<proteinExistence type="predicted"/>
<accession>A0A1A8Z9D0</accession>
<reference evidence="2" key="1">
    <citation type="submission" date="2016-06" db="EMBL/GenBank/DDBJ databases">
        <authorList>
            <person name="Varghese N."/>
            <person name="Submissions Spin"/>
        </authorList>
    </citation>
    <scope>NUCLEOTIDE SEQUENCE [LARGE SCALE GENOMIC DNA]</scope>
    <source>
        <strain evidence="2">DSM 44815</strain>
    </source>
</reference>
<organism evidence="1 2">
    <name type="scientific">Micromonospora auratinigra</name>
    <dbReference type="NCBI Taxonomy" id="261654"/>
    <lineage>
        <taxon>Bacteria</taxon>
        <taxon>Bacillati</taxon>
        <taxon>Actinomycetota</taxon>
        <taxon>Actinomycetes</taxon>
        <taxon>Micromonosporales</taxon>
        <taxon>Micromonosporaceae</taxon>
        <taxon>Micromonospora</taxon>
    </lineage>
</organism>